<dbReference type="RefSeq" id="WP_163062229.1">
    <property type="nucleotide sequence ID" value="NZ_JAAGLI010000941.1"/>
</dbReference>
<evidence type="ECO:0000313" key="2">
    <source>
        <dbReference type="EMBL" id="NEA27642.1"/>
    </source>
</evidence>
<evidence type="ECO:0008006" key="4">
    <source>
        <dbReference type="Google" id="ProtNLM"/>
    </source>
</evidence>
<name>A0A6L9QRX2_9ACTN</name>
<dbReference type="EMBL" id="JAAGLI010000941">
    <property type="protein sequence ID" value="NEA27642.1"/>
    <property type="molecule type" value="Genomic_DNA"/>
</dbReference>
<organism evidence="2 3">
    <name type="scientific">Actinomadura bangladeshensis</name>
    <dbReference type="NCBI Taxonomy" id="453573"/>
    <lineage>
        <taxon>Bacteria</taxon>
        <taxon>Bacillati</taxon>
        <taxon>Actinomycetota</taxon>
        <taxon>Actinomycetes</taxon>
        <taxon>Streptosporangiales</taxon>
        <taxon>Thermomonosporaceae</taxon>
        <taxon>Actinomadura</taxon>
    </lineage>
</organism>
<feature type="region of interest" description="Disordered" evidence="1">
    <location>
        <begin position="13"/>
        <end position="71"/>
    </location>
</feature>
<evidence type="ECO:0000256" key="1">
    <source>
        <dbReference type="SAM" id="MobiDB-lite"/>
    </source>
</evidence>
<protein>
    <recommendedName>
        <fullName evidence="4">ATP/GTP-binding protein</fullName>
    </recommendedName>
</protein>
<dbReference type="AlphaFoldDB" id="A0A6L9QRX2"/>
<accession>A0A6L9QRX2</accession>
<evidence type="ECO:0000313" key="3">
    <source>
        <dbReference type="Proteomes" id="UP000475532"/>
    </source>
</evidence>
<proteinExistence type="predicted"/>
<sequence>MASVSSVVLTSGALLMQPISAPPPRDPIPPEANLNGYGFGAQDDGRPGSGKPGSQPTGASALVDDSHDIGPHDCRTLSDDVEVCTPARKKSAKVSPAELALSRWTRMPIPTPVVRTAPPRRSAGLVGLPEWFWVTNSRPISGRTTARDVWVEVTARPQSLTIDPGYGHRVVRCAGVGTAYDKSRPASAQRTDCSYTFQRSSAHEPGGAYRVRVTVTWGGTWRGSDGSGGALPPLTRSTSFRLRVAEAQGLYG</sequence>
<dbReference type="Proteomes" id="UP000475532">
    <property type="component" value="Unassembled WGS sequence"/>
</dbReference>
<reference evidence="2 3" key="1">
    <citation type="submission" date="2020-01" db="EMBL/GenBank/DDBJ databases">
        <title>Insect and environment-associated Actinomycetes.</title>
        <authorList>
            <person name="Currrie C."/>
            <person name="Chevrette M."/>
            <person name="Carlson C."/>
            <person name="Stubbendieck R."/>
            <person name="Wendt-Pienkowski E."/>
        </authorList>
    </citation>
    <scope>NUCLEOTIDE SEQUENCE [LARGE SCALE GENOMIC DNA]</scope>
    <source>
        <strain evidence="2 3">SID10258</strain>
    </source>
</reference>
<comment type="caution">
    <text evidence="2">The sequence shown here is derived from an EMBL/GenBank/DDBJ whole genome shotgun (WGS) entry which is preliminary data.</text>
</comment>
<feature type="compositionally biased region" description="Pro residues" evidence="1">
    <location>
        <begin position="20"/>
        <end position="30"/>
    </location>
</feature>
<gene>
    <name evidence="2" type="ORF">G3I70_34870</name>
</gene>